<dbReference type="GO" id="GO:0008540">
    <property type="term" value="C:proteasome regulatory particle, base subcomplex"/>
    <property type="evidence" value="ECO:0007669"/>
    <property type="project" value="UniProtKB-UniRule"/>
</dbReference>
<dbReference type="InterPro" id="IPR011989">
    <property type="entry name" value="ARM-like"/>
</dbReference>
<dbReference type="InterPro" id="IPR016024">
    <property type="entry name" value="ARM-type_fold"/>
</dbReference>
<evidence type="ECO:0000313" key="7">
    <source>
        <dbReference type="EMBL" id="EPY24234.1"/>
    </source>
</evidence>
<dbReference type="GO" id="GO:0034515">
    <property type="term" value="C:proteasome storage granule"/>
    <property type="evidence" value="ECO:0007669"/>
    <property type="project" value="TreeGrafter"/>
</dbReference>
<dbReference type="SUPFAM" id="SSF48371">
    <property type="entry name" value="ARM repeat"/>
    <property type="match status" value="1"/>
</dbReference>
<evidence type="ECO:0000313" key="8">
    <source>
        <dbReference type="Proteomes" id="UP000015354"/>
    </source>
</evidence>
<name>S9U654_9TRYP</name>
<dbReference type="GO" id="GO:0043161">
    <property type="term" value="P:proteasome-mediated ubiquitin-dependent protein catabolic process"/>
    <property type="evidence" value="ECO:0007669"/>
    <property type="project" value="TreeGrafter"/>
</dbReference>
<evidence type="ECO:0000256" key="2">
    <source>
        <dbReference type="ARBA" id="ARBA00022737"/>
    </source>
</evidence>
<feature type="domain" description="26S proteasome non-ATPase regulatory subunit 1/RPN2 N-terminal" evidence="6">
    <location>
        <begin position="7"/>
        <end position="354"/>
    </location>
</feature>
<dbReference type="Proteomes" id="UP000015354">
    <property type="component" value="Unassembled WGS sequence"/>
</dbReference>
<dbReference type="OrthoDB" id="261572at2759"/>
<evidence type="ECO:0000259" key="6">
    <source>
        <dbReference type="Pfam" id="PF21505"/>
    </source>
</evidence>
<dbReference type="AlphaFoldDB" id="S9U654"/>
<dbReference type="Gene3D" id="1.25.10.10">
    <property type="entry name" value="Leucine-rich Repeat Variant"/>
    <property type="match status" value="1"/>
</dbReference>
<evidence type="ECO:0000256" key="3">
    <source>
        <dbReference type="ARBA" id="ARBA00022942"/>
    </source>
</evidence>
<dbReference type="PIRSF" id="PIRSF015947">
    <property type="entry name" value="26S_Psome_Rpn2"/>
    <property type="match status" value="1"/>
</dbReference>
<organism evidence="7 8">
    <name type="scientific">Strigomonas culicis</name>
    <dbReference type="NCBI Taxonomy" id="28005"/>
    <lineage>
        <taxon>Eukaryota</taxon>
        <taxon>Discoba</taxon>
        <taxon>Euglenozoa</taxon>
        <taxon>Kinetoplastea</taxon>
        <taxon>Metakinetoplastina</taxon>
        <taxon>Trypanosomatida</taxon>
        <taxon>Trypanosomatidae</taxon>
        <taxon>Strigomonadinae</taxon>
        <taxon>Strigomonas</taxon>
    </lineage>
</organism>
<accession>S9U654</accession>
<dbReference type="PANTHER" id="PTHR10943:SF2">
    <property type="entry name" value="26S PROTEASOME NON-ATPASE REGULATORY SUBUNIT 1"/>
    <property type="match status" value="1"/>
</dbReference>
<evidence type="ECO:0000256" key="5">
    <source>
        <dbReference type="SAM" id="MobiDB-lite"/>
    </source>
</evidence>
<comment type="similarity">
    <text evidence="1 4">Belongs to the proteasome subunit S1 family.</text>
</comment>
<feature type="region of interest" description="Disordered" evidence="5">
    <location>
        <begin position="310"/>
        <end position="329"/>
    </location>
</feature>
<dbReference type="Pfam" id="PF13646">
    <property type="entry name" value="HEAT_2"/>
    <property type="match status" value="1"/>
</dbReference>
<keyword evidence="3 4" id="KW-0647">Proteasome</keyword>
<reference evidence="7 8" key="1">
    <citation type="journal article" date="2013" name="PLoS ONE">
        <title>Predicting the Proteins of Angomonas deanei, Strigomonas culicis and Their Respective Endosymbionts Reveals New Aspects of the Trypanosomatidae Family.</title>
        <authorList>
            <person name="Motta M.C."/>
            <person name="Martins A.C."/>
            <person name="de Souza S.S."/>
            <person name="Catta-Preta C.M."/>
            <person name="Silva R."/>
            <person name="Klein C.C."/>
            <person name="de Almeida L.G."/>
            <person name="de Lima Cunha O."/>
            <person name="Ciapina L.P."/>
            <person name="Brocchi M."/>
            <person name="Colabardini A.C."/>
            <person name="de Araujo Lima B."/>
            <person name="Machado C.R."/>
            <person name="de Almeida Soares C.M."/>
            <person name="Probst C.M."/>
            <person name="de Menezes C.B."/>
            <person name="Thompson C.E."/>
            <person name="Bartholomeu D.C."/>
            <person name="Gradia D.F."/>
            <person name="Pavoni D.P."/>
            <person name="Grisard E.C."/>
            <person name="Fantinatti-Garboggini F."/>
            <person name="Marchini F.K."/>
            <person name="Rodrigues-Luiz G.F."/>
            <person name="Wagner G."/>
            <person name="Goldman G.H."/>
            <person name="Fietto J.L."/>
            <person name="Elias M.C."/>
            <person name="Goldman M.H."/>
            <person name="Sagot M.F."/>
            <person name="Pereira M."/>
            <person name="Stoco P.H."/>
            <person name="de Mendonca-Neto R.P."/>
            <person name="Teixeira S.M."/>
            <person name="Maciel T.E."/>
            <person name="de Oliveira Mendes T.A."/>
            <person name="Urmenyi T.P."/>
            <person name="de Souza W."/>
            <person name="Schenkman S."/>
            <person name="de Vasconcelos A.T."/>
        </authorList>
    </citation>
    <scope>NUCLEOTIDE SEQUENCE [LARGE SCALE GENOMIC DNA]</scope>
</reference>
<dbReference type="PANTHER" id="PTHR10943">
    <property type="entry name" value="26S PROTEASOME NON-ATPASE REGULATORY SUBUNIT"/>
    <property type="match status" value="1"/>
</dbReference>
<evidence type="ECO:0000256" key="4">
    <source>
        <dbReference type="PIRNR" id="PIRNR015947"/>
    </source>
</evidence>
<proteinExistence type="inferred from homology"/>
<protein>
    <submittedName>
        <fullName evidence="7">26S proteasome regulatory subunit N2</fullName>
    </submittedName>
</protein>
<dbReference type="InterPro" id="IPR016642">
    <property type="entry name" value="26S_Psome_Rpn2"/>
</dbReference>
<dbReference type="InterPro" id="IPR048570">
    <property type="entry name" value="PSMD1_RPN2_N"/>
</dbReference>
<dbReference type="EMBL" id="ATMH01007282">
    <property type="protein sequence ID" value="EPY24234.1"/>
    <property type="molecule type" value="Genomic_DNA"/>
</dbReference>
<dbReference type="FunFam" id="1.25.10.10:FF:000017">
    <property type="entry name" value="26S proteasome non-ATPase regulatory subunit 1"/>
    <property type="match status" value="1"/>
</dbReference>
<dbReference type="GO" id="GO:0030234">
    <property type="term" value="F:enzyme regulator activity"/>
    <property type="evidence" value="ECO:0007669"/>
    <property type="project" value="UniProtKB-UniRule"/>
</dbReference>
<evidence type="ECO:0000256" key="1">
    <source>
        <dbReference type="ARBA" id="ARBA00006308"/>
    </source>
</evidence>
<keyword evidence="8" id="KW-1185">Reference proteome</keyword>
<comment type="caution">
    <text evidence="7">The sequence shown here is derived from an EMBL/GenBank/DDBJ whole genome shotgun (WGS) entry which is preliminary data.</text>
</comment>
<dbReference type="GO" id="GO:0042176">
    <property type="term" value="P:regulation of protein catabolic process"/>
    <property type="evidence" value="ECO:0007669"/>
    <property type="project" value="UniProtKB-UniRule"/>
</dbReference>
<keyword evidence="2" id="KW-0677">Repeat</keyword>
<dbReference type="Pfam" id="PF21505">
    <property type="entry name" value="RPN2_N"/>
    <property type="match status" value="1"/>
</dbReference>
<dbReference type="GO" id="GO:0005634">
    <property type="term" value="C:nucleus"/>
    <property type="evidence" value="ECO:0007669"/>
    <property type="project" value="TreeGrafter"/>
</dbReference>
<gene>
    <name evidence="7" type="ORF">STCU_07282</name>
</gene>
<sequence length="861" mass="94930">MSCGVSSAKAALALLHDTDNSVLVFALKRVVQLMDTYWCEASAELPIIEELYESASLTDEARQLAALAASQVYFHLGAYDESIHFALAAGNVFDGAVRSLYTDTLLSRCIDRYVAYQEQLPEARGELDPRLETLFVSLTRSWMLQGESVADVKEMVGFTIRARRIDFLERVLRQCLERPAPAASSSTAPTPGAEILSYTFYVANTVLQDIAFRRRVLTLLVSLYTDNRALSTDCFALAQCLVFLGDASSTAQLIDDLMKDAKDPKGSRALAFQVAFDLFESCNQGFLATLVRELEVRNPPLGTVVAKRAEGGVTNADEEDESSAAPAATSTVDPKLLRVLSGEITTDLNTKFLYARCVADVHVLNQIKKRINPHKSILHNGTVIASALMYCGTTIDGFLRDNLNWLRKANYWAQFTATASFGVIHRGNVECAMTVLESYLPGNSVQPLAHREGGALYALGLIQAPLGLLRDRKVVDYLRDTLLRLTYNAQVVHGASLGLGLAAMGLQEEALYDILFTCLTGSDAVGGEGAAVGIGMLMLGSANEMAVQSLKNVASEENQKEKVIRGCCMALALLHLGREDEALPLAEELLESPDPGIRMGGCFVLGLAYAGTESTRAMEKLLTVTVRDTNDDVRRNAVMMVGFISFTNPLLCLDLVRVLVDSYNPQIRYGVAMALAIAAAGTGNSEVIDVLWEMRTDIVDYVRQGAFIGLALVMVQLSESENTKVKEFRENIDAKIRDRREDVCNKFGCVLAAGIIDAGGRNSIFALHRDRHRLDKAVVGMFCFSQYWYWFPYTLLLSLAVRPTCFIGLNDELEMPEYAFTSCVPPSRFAPPSRCCRRRRRTRRRSRRSCCPPRERRRNCA</sequence>